<evidence type="ECO:0000313" key="14">
    <source>
        <dbReference type="EMBL" id="QKG84104.1"/>
    </source>
</evidence>
<keyword evidence="10" id="KW-0482">Metalloprotease</keyword>
<keyword evidence="5 12" id="KW-0812">Transmembrane</keyword>
<evidence type="ECO:0000313" key="15">
    <source>
        <dbReference type="Proteomes" id="UP000503088"/>
    </source>
</evidence>
<gene>
    <name evidence="14" type="ORF">GXN76_06190</name>
</gene>
<evidence type="ECO:0000256" key="8">
    <source>
        <dbReference type="ARBA" id="ARBA00022833"/>
    </source>
</evidence>
<evidence type="ECO:0000256" key="6">
    <source>
        <dbReference type="ARBA" id="ARBA00022723"/>
    </source>
</evidence>
<name>A0A7D3XI03_9BACL</name>
<dbReference type="CDD" id="cd06161">
    <property type="entry name" value="S2P-M50_SpoIVFB"/>
    <property type="match status" value="1"/>
</dbReference>
<keyword evidence="4 14" id="KW-0645">Protease</keyword>
<evidence type="ECO:0000256" key="5">
    <source>
        <dbReference type="ARBA" id="ARBA00022692"/>
    </source>
</evidence>
<keyword evidence="15" id="KW-1185">Reference proteome</keyword>
<dbReference type="InterPro" id="IPR008915">
    <property type="entry name" value="Peptidase_M50"/>
</dbReference>
<keyword evidence="6" id="KW-0479">Metal-binding</keyword>
<dbReference type="PANTHER" id="PTHR39188:SF3">
    <property type="entry name" value="STAGE IV SPORULATION PROTEIN FB"/>
    <property type="match status" value="1"/>
</dbReference>
<sequence>MNKQPWQGIQVRVHFLFWVVIFSSVLTGRFIEVITLFVLVIIHELGHITAAHSFGWRIQSMELLPFGGVAHTNEWGTVPAREEMVVALAGPFHNVVMILAGLLFYKAGWWTGEWTQYFVQGNAVMAGFNLLPIYPLDGGRIIQSLLSFSMSYRRSIQWSVHGSLFLSFCLLAFGLFRESVHINLCLVALFLIHSNFWAIKHKEFQYLRFLMNRKEISAPYTADIRKIRVPRQAPLRSVLKEMRKESYHVYLVQNTKGEWITIPEEVLLERFFDDKKAQSVMGDLVA</sequence>
<feature type="transmembrane region" description="Helical" evidence="12">
    <location>
        <begin position="15"/>
        <end position="42"/>
    </location>
</feature>
<dbReference type="KEGG" id="kpul:GXN76_06190"/>
<dbReference type="EMBL" id="CP048104">
    <property type="protein sequence ID" value="QKG84104.1"/>
    <property type="molecule type" value="Genomic_DNA"/>
</dbReference>
<organism evidence="14 15">
    <name type="scientific">Kroppenstedtia pulmonis</name>
    <dbReference type="NCBI Taxonomy" id="1380685"/>
    <lineage>
        <taxon>Bacteria</taxon>
        <taxon>Bacillati</taxon>
        <taxon>Bacillota</taxon>
        <taxon>Bacilli</taxon>
        <taxon>Bacillales</taxon>
        <taxon>Thermoactinomycetaceae</taxon>
        <taxon>Kroppenstedtia</taxon>
    </lineage>
</organism>
<dbReference type="AlphaFoldDB" id="A0A7D3XI03"/>
<comment type="cofactor">
    <cofactor evidence="1">
        <name>Zn(2+)</name>
        <dbReference type="ChEBI" id="CHEBI:29105"/>
    </cofactor>
</comment>
<evidence type="ECO:0000256" key="11">
    <source>
        <dbReference type="ARBA" id="ARBA00023136"/>
    </source>
</evidence>
<feature type="domain" description="Peptidase M50" evidence="13">
    <location>
        <begin position="33"/>
        <end position="103"/>
    </location>
</feature>
<feature type="transmembrane region" description="Helical" evidence="12">
    <location>
        <begin position="85"/>
        <end position="105"/>
    </location>
</feature>
<evidence type="ECO:0000256" key="1">
    <source>
        <dbReference type="ARBA" id="ARBA00001947"/>
    </source>
</evidence>
<keyword evidence="8" id="KW-0862">Zinc</keyword>
<evidence type="ECO:0000256" key="4">
    <source>
        <dbReference type="ARBA" id="ARBA00022670"/>
    </source>
</evidence>
<dbReference type="GO" id="GO:0046872">
    <property type="term" value="F:metal ion binding"/>
    <property type="evidence" value="ECO:0007669"/>
    <property type="project" value="UniProtKB-KW"/>
</dbReference>
<dbReference type="Pfam" id="PF02163">
    <property type="entry name" value="Peptidase_M50"/>
    <property type="match status" value="1"/>
</dbReference>
<dbReference type="RefSeq" id="WP_173221477.1">
    <property type="nucleotide sequence ID" value="NZ_CP048104.1"/>
</dbReference>
<evidence type="ECO:0000256" key="7">
    <source>
        <dbReference type="ARBA" id="ARBA00022801"/>
    </source>
</evidence>
<dbReference type="Proteomes" id="UP000503088">
    <property type="component" value="Chromosome"/>
</dbReference>
<reference evidence="14 15" key="1">
    <citation type="submission" date="2020-01" db="EMBL/GenBank/DDBJ databases">
        <authorList>
            <person name="Gulvik C.A."/>
            <person name="Batra D.G."/>
        </authorList>
    </citation>
    <scope>NUCLEOTIDE SEQUENCE [LARGE SCALE GENOMIC DNA]</scope>
    <source>
        <strain evidence="14 15">W9323</strain>
    </source>
</reference>
<comment type="subcellular location">
    <subcellularLocation>
        <location evidence="2">Membrane</location>
        <topology evidence="2">Multi-pass membrane protein</topology>
    </subcellularLocation>
</comment>
<evidence type="ECO:0000256" key="3">
    <source>
        <dbReference type="ARBA" id="ARBA00007931"/>
    </source>
</evidence>
<evidence type="ECO:0000256" key="10">
    <source>
        <dbReference type="ARBA" id="ARBA00023049"/>
    </source>
</evidence>
<dbReference type="GO" id="GO:0008237">
    <property type="term" value="F:metallopeptidase activity"/>
    <property type="evidence" value="ECO:0007669"/>
    <property type="project" value="UniProtKB-KW"/>
</dbReference>
<accession>A0A7D3XI03</accession>
<feature type="transmembrane region" description="Helical" evidence="12">
    <location>
        <begin position="156"/>
        <end position="175"/>
    </location>
</feature>
<evidence type="ECO:0000256" key="9">
    <source>
        <dbReference type="ARBA" id="ARBA00022989"/>
    </source>
</evidence>
<protein>
    <submittedName>
        <fullName evidence="14">Zn-dependent protease</fullName>
    </submittedName>
</protein>
<feature type="transmembrane region" description="Helical" evidence="12">
    <location>
        <begin position="181"/>
        <end position="199"/>
    </location>
</feature>
<proteinExistence type="inferred from homology"/>
<evidence type="ECO:0000256" key="2">
    <source>
        <dbReference type="ARBA" id="ARBA00004141"/>
    </source>
</evidence>
<comment type="similarity">
    <text evidence="3">Belongs to the peptidase M50B family.</text>
</comment>
<evidence type="ECO:0000259" key="13">
    <source>
        <dbReference type="Pfam" id="PF02163"/>
    </source>
</evidence>
<evidence type="ECO:0000256" key="12">
    <source>
        <dbReference type="SAM" id="Phobius"/>
    </source>
</evidence>
<dbReference type="GO" id="GO:0006508">
    <property type="term" value="P:proteolysis"/>
    <property type="evidence" value="ECO:0007669"/>
    <property type="project" value="UniProtKB-KW"/>
</dbReference>
<keyword evidence="9 12" id="KW-1133">Transmembrane helix</keyword>
<dbReference type="PANTHER" id="PTHR39188">
    <property type="entry name" value="MEMBRANE-ASSOCIATED ZINC METALLOPROTEASE M50B"/>
    <property type="match status" value="1"/>
</dbReference>
<keyword evidence="7" id="KW-0378">Hydrolase</keyword>
<dbReference type="GO" id="GO:0016020">
    <property type="term" value="C:membrane"/>
    <property type="evidence" value="ECO:0007669"/>
    <property type="project" value="UniProtKB-SubCell"/>
</dbReference>
<keyword evidence="11 12" id="KW-0472">Membrane</keyword>